<dbReference type="AlphaFoldDB" id="A0A0C9YIQ7"/>
<sequence length="126" mass="14439">MSDLPSKAFLDLAGSLYKKQAGLYIQLRTGHAPLNHHLHRIKKADSPTCLQCNNAAIENVHHYLFQCPRYARERHVLHMALGRKATQTTYLLNSPEARTHTLRYINTTKRLHMTFGEIPITPPVQE</sequence>
<gene>
    <name evidence="1" type="ORF">PISMIDRAFT_118454</name>
</gene>
<keyword evidence="2" id="KW-1185">Reference proteome</keyword>
<evidence type="ECO:0008006" key="3">
    <source>
        <dbReference type="Google" id="ProtNLM"/>
    </source>
</evidence>
<protein>
    <recommendedName>
        <fullName evidence="3">Reverse transcriptase zinc-binding domain-containing protein</fullName>
    </recommendedName>
</protein>
<proteinExistence type="predicted"/>
<reference evidence="2" key="2">
    <citation type="submission" date="2015-01" db="EMBL/GenBank/DDBJ databases">
        <title>Evolutionary Origins and Diversification of the Mycorrhizal Mutualists.</title>
        <authorList>
            <consortium name="DOE Joint Genome Institute"/>
            <consortium name="Mycorrhizal Genomics Consortium"/>
            <person name="Kohler A."/>
            <person name="Kuo A."/>
            <person name="Nagy L.G."/>
            <person name="Floudas D."/>
            <person name="Copeland A."/>
            <person name="Barry K.W."/>
            <person name="Cichocki N."/>
            <person name="Veneault-Fourrey C."/>
            <person name="LaButti K."/>
            <person name="Lindquist E.A."/>
            <person name="Lipzen A."/>
            <person name="Lundell T."/>
            <person name="Morin E."/>
            <person name="Murat C."/>
            <person name="Riley R."/>
            <person name="Ohm R."/>
            <person name="Sun H."/>
            <person name="Tunlid A."/>
            <person name="Henrissat B."/>
            <person name="Grigoriev I.V."/>
            <person name="Hibbett D.S."/>
            <person name="Martin F."/>
        </authorList>
    </citation>
    <scope>NUCLEOTIDE SEQUENCE [LARGE SCALE GENOMIC DNA]</scope>
    <source>
        <strain evidence="2">441</strain>
    </source>
</reference>
<organism evidence="1 2">
    <name type="scientific">Pisolithus microcarpus 441</name>
    <dbReference type="NCBI Taxonomy" id="765257"/>
    <lineage>
        <taxon>Eukaryota</taxon>
        <taxon>Fungi</taxon>
        <taxon>Dikarya</taxon>
        <taxon>Basidiomycota</taxon>
        <taxon>Agaricomycotina</taxon>
        <taxon>Agaricomycetes</taxon>
        <taxon>Agaricomycetidae</taxon>
        <taxon>Boletales</taxon>
        <taxon>Sclerodermatineae</taxon>
        <taxon>Pisolithaceae</taxon>
        <taxon>Pisolithus</taxon>
    </lineage>
</organism>
<name>A0A0C9YIQ7_9AGAM</name>
<evidence type="ECO:0000313" key="2">
    <source>
        <dbReference type="Proteomes" id="UP000054018"/>
    </source>
</evidence>
<dbReference type="OrthoDB" id="2650954at2759"/>
<dbReference type="Proteomes" id="UP000054018">
    <property type="component" value="Unassembled WGS sequence"/>
</dbReference>
<accession>A0A0C9YIQ7</accession>
<dbReference type="HOGENOM" id="CLU_146165_0_0_1"/>
<dbReference type="EMBL" id="KN833981">
    <property type="protein sequence ID" value="KIK13674.1"/>
    <property type="molecule type" value="Genomic_DNA"/>
</dbReference>
<dbReference type="STRING" id="765257.A0A0C9YIQ7"/>
<reference evidence="1 2" key="1">
    <citation type="submission" date="2014-04" db="EMBL/GenBank/DDBJ databases">
        <authorList>
            <consortium name="DOE Joint Genome Institute"/>
            <person name="Kuo A."/>
            <person name="Kohler A."/>
            <person name="Costa M.D."/>
            <person name="Nagy L.G."/>
            <person name="Floudas D."/>
            <person name="Copeland A."/>
            <person name="Barry K.W."/>
            <person name="Cichocki N."/>
            <person name="Veneault-Fourrey C."/>
            <person name="LaButti K."/>
            <person name="Lindquist E.A."/>
            <person name="Lipzen A."/>
            <person name="Lundell T."/>
            <person name="Morin E."/>
            <person name="Murat C."/>
            <person name="Sun H."/>
            <person name="Tunlid A."/>
            <person name="Henrissat B."/>
            <person name="Grigoriev I.V."/>
            <person name="Hibbett D.S."/>
            <person name="Martin F."/>
            <person name="Nordberg H.P."/>
            <person name="Cantor M.N."/>
            <person name="Hua S.X."/>
        </authorList>
    </citation>
    <scope>NUCLEOTIDE SEQUENCE [LARGE SCALE GENOMIC DNA]</scope>
    <source>
        <strain evidence="1 2">441</strain>
    </source>
</reference>
<evidence type="ECO:0000313" key="1">
    <source>
        <dbReference type="EMBL" id="KIK13674.1"/>
    </source>
</evidence>